<dbReference type="PANTHER" id="PTHR38480">
    <property type="entry name" value="SLR0254 PROTEIN"/>
    <property type="match status" value="1"/>
</dbReference>
<keyword evidence="8" id="KW-1185">Reference proteome</keyword>
<feature type="transmembrane region" description="Helical" evidence="5">
    <location>
        <begin position="23"/>
        <end position="44"/>
    </location>
</feature>
<feature type="transmembrane region" description="Helical" evidence="5">
    <location>
        <begin position="103"/>
        <end position="124"/>
    </location>
</feature>
<keyword evidence="2 5" id="KW-0812">Transmembrane</keyword>
<keyword evidence="3 5" id="KW-1133">Transmembrane helix</keyword>
<feature type="domain" description="RDD" evidence="6">
    <location>
        <begin position="16"/>
        <end position="137"/>
    </location>
</feature>
<evidence type="ECO:0000313" key="8">
    <source>
        <dbReference type="Proteomes" id="UP001302349"/>
    </source>
</evidence>
<reference evidence="7 8" key="1">
    <citation type="journal article" date="2023" name="Microbiol. Resour. Announc.">
        <title>Complete Genome Sequence of Imperialibacter roseus strain P4T.</title>
        <authorList>
            <person name="Tizabi D.R."/>
            <person name="Bachvaroff T."/>
            <person name="Hill R.T."/>
        </authorList>
    </citation>
    <scope>NUCLEOTIDE SEQUENCE [LARGE SCALE GENOMIC DNA]</scope>
    <source>
        <strain evidence="7 8">P4T</strain>
    </source>
</reference>
<comment type="subcellular location">
    <subcellularLocation>
        <location evidence="1">Membrane</location>
        <topology evidence="1">Multi-pass membrane protein</topology>
    </subcellularLocation>
</comment>
<sequence>MPKFVTSQNIEIDLELASLGERILAFLIDMFVIFVFIVLCFWIISTGFDRPEFYFIPWVLVMFYSLLFESLFQGQSIGKKAMNIKVVKADGSPAGIVNYILRWVLRLVDIYFMSGGVAVITIIATQNGQRLGDLAAGTVVIRLQKQVSNADLVAKVDENHQVTFPTARVLNDSQIEVIRNALNLRKEGLNDQAVMLVSQKIKDLLSIETPMPDVKFLYTVIADYEYMAAKEM</sequence>
<dbReference type="PANTHER" id="PTHR38480:SF1">
    <property type="entry name" value="SLR0254 PROTEIN"/>
    <property type="match status" value="1"/>
</dbReference>
<gene>
    <name evidence="7" type="ORF">RT717_14980</name>
</gene>
<dbReference type="EMBL" id="CP136051">
    <property type="protein sequence ID" value="WOK04382.1"/>
    <property type="molecule type" value="Genomic_DNA"/>
</dbReference>
<evidence type="ECO:0000256" key="4">
    <source>
        <dbReference type="ARBA" id="ARBA00023136"/>
    </source>
</evidence>
<evidence type="ECO:0000256" key="2">
    <source>
        <dbReference type="ARBA" id="ARBA00022692"/>
    </source>
</evidence>
<name>A0ABZ0IH81_9BACT</name>
<organism evidence="7 8">
    <name type="scientific">Imperialibacter roseus</name>
    <dbReference type="NCBI Taxonomy" id="1324217"/>
    <lineage>
        <taxon>Bacteria</taxon>
        <taxon>Pseudomonadati</taxon>
        <taxon>Bacteroidota</taxon>
        <taxon>Cytophagia</taxon>
        <taxon>Cytophagales</taxon>
        <taxon>Flammeovirgaceae</taxon>
        <taxon>Imperialibacter</taxon>
    </lineage>
</organism>
<evidence type="ECO:0000259" key="6">
    <source>
        <dbReference type="Pfam" id="PF06271"/>
    </source>
</evidence>
<evidence type="ECO:0000256" key="3">
    <source>
        <dbReference type="ARBA" id="ARBA00022989"/>
    </source>
</evidence>
<dbReference type="Pfam" id="PF06271">
    <property type="entry name" value="RDD"/>
    <property type="match status" value="1"/>
</dbReference>
<dbReference type="Proteomes" id="UP001302349">
    <property type="component" value="Chromosome"/>
</dbReference>
<protein>
    <submittedName>
        <fullName evidence="7">RDD family protein</fullName>
    </submittedName>
</protein>
<keyword evidence="4 5" id="KW-0472">Membrane</keyword>
<proteinExistence type="predicted"/>
<evidence type="ECO:0000256" key="5">
    <source>
        <dbReference type="SAM" id="Phobius"/>
    </source>
</evidence>
<dbReference type="RefSeq" id="WP_152000965.1">
    <property type="nucleotide sequence ID" value="NZ_CP136051.1"/>
</dbReference>
<feature type="transmembrane region" description="Helical" evidence="5">
    <location>
        <begin position="53"/>
        <end position="72"/>
    </location>
</feature>
<dbReference type="InterPro" id="IPR010432">
    <property type="entry name" value="RDD"/>
</dbReference>
<evidence type="ECO:0000256" key="1">
    <source>
        <dbReference type="ARBA" id="ARBA00004141"/>
    </source>
</evidence>
<evidence type="ECO:0000313" key="7">
    <source>
        <dbReference type="EMBL" id="WOK04382.1"/>
    </source>
</evidence>
<accession>A0ABZ0IH81</accession>